<evidence type="ECO:0000313" key="2">
    <source>
        <dbReference type="EMBL" id="QPT08589.1"/>
    </source>
</evidence>
<accession>A0A7T3ABQ1</accession>
<evidence type="ECO:0000259" key="1">
    <source>
        <dbReference type="Pfam" id="PF10124"/>
    </source>
</evidence>
<dbReference type="InterPro" id="IPR018774">
    <property type="entry name" value="Phage_Mu_GpT"/>
</dbReference>
<dbReference type="Pfam" id="PF10124">
    <property type="entry name" value="Mu-like_gpT"/>
    <property type="match status" value="1"/>
</dbReference>
<dbReference type="AlphaFoldDB" id="A0A7T3ABQ1"/>
<name>A0A7T3ABQ1_SPHPI</name>
<dbReference type="Proteomes" id="UP000594836">
    <property type="component" value="Chromosome"/>
</dbReference>
<organism evidence="2 3">
    <name type="scientific">Sphingomonas paucimobilis</name>
    <name type="common">Pseudomonas paucimobilis</name>
    <dbReference type="NCBI Taxonomy" id="13689"/>
    <lineage>
        <taxon>Bacteria</taxon>
        <taxon>Pseudomonadati</taxon>
        <taxon>Pseudomonadota</taxon>
        <taxon>Alphaproteobacteria</taxon>
        <taxon>Sphingomonadales</taxon>
        <taxon>Sphingomonadaceae</taxon>
        <taxon>Sphingomonas</taxon>
    </lineage>
</organism>
<proteinExistence type="predicted"/>
<sequence length="297" mass="33030">MIINGQNLRGLGVGFKANFTQGLGMAKADHLLIATEVPSTTSKEEYGWLGQVPGMREWLGDRVVQNVALHDYTIKNRDFELTIGVPRNAIKDDNYGVYAPLFQEMGRSTTAHPSQLCYPLMKAGFTSLCYDGQYFFDTDHPVLDEGGSEVSVANTDGGNGAFWCLFDDSRPLKPLIFQNRQKPVFEAKDNPDDENVWRRKEFEYGVDGRYNAGFGFWQMAWGSRQPLTPENYEKARAALMSMKGDYGRPLGLNPRKLLVSPTLEGAGKRIVVNTKKDGGGDNEWAGTAELVSSPWLA</sequence>
<reference evidence="2 3" key="1">
    <citation type="submission" date="2020-12" db="EMBL/GenBank/DDBJ databases">
        <title>FDA dAtabase for Regulatory Grade micrObial Sequences (FDA-ARGOS): Supporting development and validation of Infectious Disease Dx tests.</title>
        <authorList>
            <person name="Sproer C."/>
            <person name="Gronow S."/>
            <person name="Severitt S."/>
            <person name="Schroder I."/>
            <person name="Tallon L."/>
            <person name="Sadzewicz L."/>
            <person name="Zhao X."/>
            <person name="Boylan J."/>
            <person name="Ott S."/>
            <person name="Bowen H."/>
            <person name="Vavikolanu K."/>
            <person name="Mehta A."/>
            <person name="Aluvathingal J."/>
            <person name="Nadendla S."/>
            <person name="Lowell S."/>
            <person name="Myers T."/>
            <person name="Yan Y."/>
            <person name="Sichtig H."/>
        </authorList>
    </citation>
    <scope>NUCLEOTIDE SEQUENCE [LARGE SCALE GENOMIC DNA]</scope>
    <source>
        <strain evidence="2 3">FDAARGOS_881</strain>
    </source>
</reference>
<dbReference type="RefSeq" id="WP_197939126.1">
    <property type="nucleotide sequence ID" value="NZ_CP065713.1"/>
</dbReference>
<protein>
    <submittedName>
        <fullName evidence="2">Mu-like prophage major head subunit gpT family protein</fullName>
    </submittedName>
</protein>
<evidence type="ECO:0000313" key="3">
    <source>
        <dbReference type="Proteomes" id="UP000594836"/>
    </source>
</evidence>
<feature type="domain" description="Bacteriophage Mu GpT" evidence="1">
    <location>
        <begin position="9"/>
        <end position="296"/>
    </location>
</feature>
<dbReference type="EMBL" id="CP065713">
    <property type="protein sequence ID" value="QPT08589.1"/>
    <property type="molecule type" value="Genomic_DNA"/>
</dbReference>
<gene>
    <name evidence="2" type="ORF">I6G38_18030</name>
</gene>